<comment type="caution">
    <text evidence="2">The sequence shown here is derived from an EMBL/GenBank/DDBJ whole genome shotgun (WGS) entry which is preliminary data.</text>
</comment>
<evidence type="ECO:0000313" key="2">
    <source>
        <dbReference type="EMBL" id="KAK7333770.1"/>
    </source>
</evidence>
<evidence type="ECO:0000313" key="3">
    <source>
        <dbReference type="Proteomes" id="UP001374584"/>
    </source>
</evidence>
<proteinExistence type="predicted"/>
<dbReference type="AlphaFoldDB" id="A0AAN9QDJ8"/>
<name>A0AAN9QDJ8_PHACN</name>
<keyword evidence="3" id="KW-1185">Reference proteome</keyword>
<gene>
    <name evidence="2" type="ORF">VNO80_30547</name>
</gene>
<protein>
    <submittedName>
        <fullName evidence="2">Uncharacterized protein</fullName>
    </submittedName>
</protein>
<dbReference type="EMBL" id="JAYMYR010000011">
    <property type="protein sequence ID" value="KAK7333770.1"/>
    <property type="molecule type" value="Genomic_DNA"/>
</dbReference>
<evidence type="ECO:0000256" key="1">
    <source>
        <dbReference type="SAM" id="MobiDB-lite"/>
    </source>
</evidence>
<feature type="compositionally biased region" description="Basic and acidic residues" evidence="1">
    <location>
        <begin position="38"/>
        <end position="52"/>
    </location>
</feature>
<reference evidence="2 3" key="1">
    <citation type="submission" date="2024-01" db="EMBL/GenBank/DDBJ databases">
        <title>The genomes of 5 underutilized Papilionoideae crops provide insights into root nodulation and disease resistanc.</title>
        <authorList>
            <person name="Jiang F."/>
        </authorList>
    </citation>
    <scope>NUCLEOTIDE SEQUENCE [LARGE SCALE GENOMIC DNA]</scope>
    <source>
        <strain evidence="2">JINMINGXINNONG_FW02</strain>
        <tissue evidence="2">Leaves</tissue>
    </source>
</reference>
<organism evidence="2 3">
    <name type="scientific">Phaseolus coccineus</name>
    <name type="common">Scarlet runner bean</name>
    <name type="synonym">Phaseolus multiflorus</name>
    <dbReference type="NCBI Taxonomy" id="3886"/>
    <lineage>
        <taxon>Eukaryota</taxon>
        <taxon>Viridiplantae</taxon>
        <taxon>Streptophyta</taxon>
        <taxon>Embryophyta</taxon>
        <taxon>Tracheophyta</taxon>
        <taxon>Spermatophyta</taxon>
        <taxon>Magnoliopsida</taxon>
        <taxon>eudicotyledons</taxon>
        <taxon>Gunneridae</taxon>
        <taxon>Pentapetalae</taxon>
        <taxon>rosids</taxon>
        <taxon>fabids</taxon>
        <taxon>Fabales</taxon>
        <taxon>Fabaceae</taxon>
        <taxon>Papilionoideae</taxon>
        <taxon>50 kb inversion clade</taxon>
        <taxon>NPAAA clade</taxon>
        <taxon>indigoferoid/millettioid clade</taxon>
        <taxon>Phaseoleae</taxon>
        <taxon>Phaseolus</taxon>
    </lineage>
</organism>
<accession>A0AAN9QDJ8</accession>
<feature type="region of interest" description="Disordered" evidence="1">
    <location>
        <begin position="32"/>
        <end position="52"/>
    </location>
</feature>
<dbReference type="Proteomes" id="UP001374584">
    <property type="component" value="Unassembled WGS sequence"/>
</dbReference>
<sequence length="81" mass="8317">MMMGGNGYGAAVKLKRGGAGLAAALCRGAGDGAGVGGQRRDSDAVEASRDDGGRWRRCRSAAGMDDDLDYTALVQWLVAVQ</sequence>